<comment type="caution">
    <text evidence="3">The sequence shown here is derived from an EMBL/GenBank/DDBJ whole genome shotgun (WGS) entry which is preliminary data.</text>
</comment>
<proteinExistence type="predicted"/>
<keyword evidence="1" id="KW-0732">Signal</keyword>
<dbReference type="GO" id="GO:0008757">
    <property type="term" value="F:S-adenosylmethionine-dependent methyltransferase activity"/>
    <property type="evidence" value="ECO:0007669"/>
    <property type="project" value="InterPro"/>
</dbReference>
<reference evidence="3 4" key="1">
    <citation type="journal article" date="2024" name="Nat. Commun.">
        <title>Phylogenomics reveals the evolutionary origins of lichenization in chlorophyte algae.</title>
        <authorList>
            <person name="Puginier C."/>
            <person name="Libourel C."/>
            <person name="Otte J."/>
            <person name="Skaloud P."/>
            <person name="Haon M."/>
            <person name="Grisel S."/>
            <person name="Petersen M."/>
            <person name="Berrin J.G."/>
            <person name="Delaux P.M."/>
            <person name="Dal Grande F."/>
            <person name="Keller J."/>
        </authorList>
    </citation>
    <scope>NUCLEOTIDE SEQUENCE [LARGE SCALE GENOMIC DNA]</scope>
    <source>
        <strain evidence="3 4">SAG 2145</strain>
    </source>
</reference>
<sequence>MSPWPITFCLLVCFVCACRQASADIQYWGKGQLGIDGSHLTDERSLSLQQHFDSLSELADHIFASTANAEAVGPMASFTWTHMKTGNLHHIVGPVQDAAKHFEASSFDVVIINGVIGWGVDSAPDIEAAFQALYTVLKRRGLLVVGYNFPHAFAHWGKDLLPRFSDATLGHLPHKMDLGASELHHCYEFFRKAGGVRRHPPLAEGVARADLVAEAEQDIADKH</sequence>
<keyword evidence="4" id="KW-1185">Reference proteome</keyword>
<dbReference type="Gene3D" id="3.40.50.150">
    <property type="entry name" value="Vaccinia Virus protein VP39"/>
    <property type="match status" value="1"/>
</dbReference>
<evidence type="ECO:0000313" key="4">
    <source>
        <dbReference type="Proteomes" id="UP001438707"/>
    </source>
</evidence>
<feature type="signal peptide" evidence="1">
    <location>
        <begin position="1"/>
        <end position="23"/>
    </location>
</feature>
<evidence type="ECO:0000256" key="1">
    <source>
        <dbReference type="SAM" id="SignalP"/>
    </source>
</evidence>
<dbReference type="Pfam" id="PF08241">
    <property type="entry name" value="Methyltransf_11"/>
    <property type="match status" value="1"/>
</dbReference>
<feature type="chain" id="PRO_5043643259" description="Methyltransferase type 11 domain-containing protein" evidence="1">
    <location>
        <begin position="24"/>
        <end position="223"/>
    </location>
</feature>
<dbReference type="SUPFAM" id="SSF53335">
    <property type="entry name" value="S-adenosyl-L-methionine-dependent methyltransferases"/>
    <property type="match status" value="1"/>
</dbReference>
<name>A0AAW1SH46_9CHLO</name>
<evidence type="ECO:0000313" key="3">
    <source>
        <dbReference type="EMBL" id="KAK9844961.1"/>
    </source>
</evidence>
<dbReference type="InterPro" id="IPR029063">
    <property type="entry name" value="SAM-dependent_MTases_sf"/>
</dbReference>
<dbReference type="EMBL" id="JALJOS010000001">
    <property type="protein sequence ID" value="KAK9844961.1"/>
    <property type="molecule type" value="Genomic_DNA"/>
</dbReference>
<evidence type="ECO:0000259" key="2">
    <source>
        <dbReference type="Pfam" id="PF08241"/>
    </source>
</evidence>
<feature type="domain" description="Methyltransferase type 11" evidence="2">
    <location>
        <begin position="75"/>
        <end position="145"/>
    </location>
</feature>
<gene>
    <name evidence="3" type="ORF">WJX74_009058</name>
</gene>
<dbReference type="Proteomes" id="UP001438707">
    <property type="component" value="Unassembled WGS sequence"/>
</dbReference>
<protein>
    <recommendedName>
        <fullName evidence="2">Methyltransferase type 11 domain-containing protein</fullName>
    </recommendedName>
</protein>
<accession>A0AAW1SH46</accession>
<organism evidence="3 4">
    <name type="scientific">Apatococcus lobatus</name>
    <dbReference type="NCBI Taxonomy" id="904363"/>
    <lineage>
        <taxon>Eukaryota</taxon>
        <taxon>Viridiplantae</taxon>
        <taxon>Chlorophyta</taxon>
        <taxon>core chlorophytes</taxon>
        <taxon>Trebouxiophyceae</taxon>
        <taxon>Chlorellales</taxon>
        <taxon>Chlorellaceae</taxon>
        <taxon>Apatococcus</taxon>
    </lineage>
</organism>
<dbReference type="AlphaFoldDB" id="A0AAW1SH46"/>
<dbReference type="InterPro" id="IPR013216">
    <property type="entry name" value="Methyltransf_11"/>
</dbReference>